<dbReference type="Proteomes" id="UP000596276">
    <property type="component" value="Chromosome 8"/>
</dbReference>
<keyword evidence="3" id="KW-1185">Reference proteome</keyword>
<dbReference type="VEuPathDB" id="FungiDB:F9C07_2264532"/>
<reference evidence="3" key="1">
    <citation type="journal article" date="2021" name="G3 (Bethesda)">
        <title>Chromosome assembled and annotated genome sequence of Aspergillus flavus NRRL 3357.</title>
        <authorList>
            <person name="Skerker J.M."/>
            <person name="Pianalto K.M."/>
            <person name="Mondo S.J."/>
            <person name="Yang K."/>
            <person name="Arkin A.P."/>
            <person name="Keller N.P."/>
            <person name="Grigoriev I.V."/>
            <person name="Louise Glass N.L."/>
        </authorList>
    </citation>
    <scope>NUCLEOTIDE SEQUENCE [LARGE SCALE GENOMIC DNA]</scope>
    <source>
        <strain evidence="3">ATCC 200026 / FGSC A1120 / IAM 13836 / NRRL 3357 / JCM 12722 / SRRC 167</strain>
    </source>
</reference>
<dbReference type="OMA" id="DHAIMAY"/>
<proteinExistence type="predicted"/>
<name>A0A7U2N067_ASPFN</name>
<dbReference type="VEuPathDB" id="FungiDB:AFLA_013305"/>
<evidence type="ECO:0000313" key="2">
    <source>
        <dbReference type="EMBL" id="QRD93097.1"/>
    </source>
</evidence>
<protein>
    <submittedName>
        <fullName evidence="2">Uncharacterized protein</fullName>
    </submittedName>
</protein>
<evidence type="ECO:0000313" key="3">
    <source>
        <dbReference type="Proteomes" id="UP000596276"/>
    </source>
</evidence>
<sequence>MCSEKQLQSTMAENTKDSAPSAVSTDNLNQPKRVILQHRANDFDNWSGEDYHSVIRLYAALSRRPVDEFDFGRKIHYTHAQTPLAAVRGFFYMTLDLHKDLLRNPDPSQVQHEIYRVCRTEDGTISPCKFRNPVKEQNLLRKIRHFSDTLDGGD</sequence>
<dbReference type="AlphaFoldDB" id="A0A7U2N067"/>
<dbReference type="EMBL" id="CP044616">
    <property type="protein sequence ID" value="QRD93097.1"/>
    <property type="molecule type" value="Genomic_DNA"/>
</dbReference>
<gene>
    <name evidence="2" type="ORF">F9C07_2264532</name>
</gene>
<accession>A0A7U2N067</accession>
<evidence type="ECO:0000256" key="1">
    <source>
        <dbReference type="SAM" id="MobiDB-lite"/>
    </source>
</evidence>
<organism evidence="2 3">
    <name type="scientific">Aspergillus flavus (strain ATCC 200026 / FGSC A1120 / IAM 13836 / NRRL 3357 / JCM 12722 / SRRC 167)</name>
    <dbReference type="NCBI Taxonomy" id="332952"/>
    <lineage>
        <taxon>Eukaryota</taxon>
        <taxon>Fungi</taxon>
        <taxon>Dikarya</taxon>
        <taxon>Ascomycota</taxon>
        <taxon>Pezizomycotina</taxon>
        <taxon>Eurotiomycetes</taxon>
        <taxon>Eurotiomycetidae</taxon>
        <taxon>Eurotiales</taxon>
        <taxon>Aspergillaceae</taxon>
        <taxon>Aspergillus</taxon>
        <taxon>Aspergillus subgen. Circumdati</taxon>
    </lineage>
</organism>
<feature type="region of interest" description="Disordered" evidence="1">
    <location>
        <begin position="1"/>
        <end position="30"/>
    </location>
</feature>